<name>A0ABP1G5H7_9CHLO</name>
<feature type="region of interest" description="Disordered" evidence="3">
    <location>
        <begin position="345"/>
        <end position="396"/>
    </location>
</feature>
<dbReference type="Proteomes" id="UP001497392">
    <property type="component" value="Unassembled WGS sequence"/>
</dbReference>
<proteinExistence type="inferred from homology"/>
<sequence length="396" mass="44848">MMSSSQAAQQEGECKADDEGLQMVLNRLKALEQENDGPERRELLRRRKKQLKEILSQHKEGSQLPALQKRFEQEFHERTKLEAEMISLRKNHDAAVKSNTQVQSELQAKALLAEKLQELARSLQAQNKQIKEDDLQKRQNMLADFQSAIDDIKSRVTESHKMQEDTLREKQAVQLRLQGAIDMQTALEKSYEAKEKEVALKLELAAARLQQAEAEAQRYEKAAQSYRQQYEGAADIVAEMGQKYQSFEQGIQQNMEAFKLMKEESGKQAQLNTQMAKILKKRDKEYAQLQNELAGAQAKAVQLAVENERLKQQKGGDATAGAQLDRLQAQNGMLQKVSRKLQEEVRLLRMGHSVPEGNGTSEQSMPEGDGTREHSLDNLQQGPSDEKSPSELPLQA</sequence>
<dbReference type="EMBL" id="CAXHTA020000017">
    <property type="protein sequence ID" value="CAL5227382.1"/>
    <property type="molecule type" value="Genomic_DNA"/>
</dbReference>
<feature type="coiled-coil region" evidence="2">
    <location>
        <begin position="106"/>
        <end position="136"/>
    </location>
</feature>
<evidence type="ECO:0000313" key="5">
    <source>
        <dbReference type="Proteomes" id="UP001497392"/>
    </source>
</evidence>
<keyword evidence="5" id="KW-1185">Reference proteome</keyword>
<keyword evidence="2" id="KW-0175">Coiled coil</keyword>
<comment type="similarity">
    <text evidence="1">Belongs to the taxilin family.</text>
</comment>
<feature type="coiled-coil region" evidence="2">
    <location>
        <begin position="195"/>
        <end position="229"/>
    </location>
</feature>
<evidence type="ECO:0000256" key="3">
    <source>
        <dbReference type="SAM" id="MobiDB-lite"/>
    </source>
</evidence>
<reference evidence="4 5" key="1">
    <citation type="submission" date="2024-06" db="EMBL/GenBank/DDBJ databases">
        <authorList>
            <person name="Kraege A."/>
            <person name="Thomma B."/>
        </authorList>
    </citation>
    <scope>NUCLEOTIDE SEQUENCE [LARGE SCALE GENOMIC DNA]</scope>
</reference>
<accession>A0ABP1G5H7</accession>
<comment type="caution">
    <text evidence="4">The sequence shown here is derived from an EMBL/GenBank/DDBJ whole genome shotgun (WGS) entry which is preliminary data.</text>
</comment>
<dbReference type="PANTHER" id="PTHR16127:SF13">
    <property type="entry name" value="GH01188P"/>
    <property type="match status" value="1"/>
</dbReference>
<dbReference type="InterPro" id="IPR026183">
    <property type="entry name" value="Taxilin_fam"/>
</dbReference>
<protein>
    <submittedName>
        <fullName evidence="4">G10332 protein</fullName>
    </submittedName>
</protein>
<feature type="coiled-coil region" evidence="2">
    <location>
        <begin position="279"/>
        <end position="344"/>
    </location>
</feature>
<dbReference type="Pfam" id="PF09728">
    <property type="entry name" value="Taxilin"/>
    <property type="match status" value="1"/>
</dbReference>
<evidence type="ECO:0000313" key="4">
    <source>
        <dbReference type="EMBL" id="CAL5227382.1"/>
    </source>
</evidence>
<evidence type="ECO:0000256" key="1">
    <source>
        <dbReference type="ARBA" id="ARBA00009550"/>
    </source>
</evidence>
<dbReference type="PANTHER" id="PTHR16127">
    <property type="entry name" value="TAXILIN"/>
    <property type="match status" value="1"/>
</dbReference>
<organism evidence="4 5">
    <name type="scientific">Coccomyxa viridis</name>
    <dbReference type="NCBI Taxonomy" id="1274662"/>
    <lineage>
        <taxon>Eukaryota</taxon>
        <taxon>Viridiplantae</taxon>
        <taxon>Chlorophyta</taxon>
        <taxon>core chlorophytes</taxon>
        <taxon>Trebouxiophyceae</taxon>
        <taxon>Trebouxiophyceae incertae sedis</taxon>
        <taxon>Coccomyxaceae</taxon>
        <taxon>Coccomyxa</taxon>
    </lineage>
</organism>
<gene>
    <name evidence="4" type="primary">g10332</name>
    <name evidence="4" type="ORF">VP750_LOCUS9288</name>
</gene>
<evidence type="ECO:0000256" key="2">
    <source>
        <dbReference type="SAM" id="Coils"/>
    </source>
</evidence>